<accession>F4RAI1</accession>
<feature type="chain" id="PRO_5003314950" description="Secreted protein" evidence="1">
    <location>
        <begin position="21"/>
        <end position="440"/>
    </location>
</feature>
<dbReference type="Proteomes" id="UP000001072">
    <property type="component" value="Unassembled WGS sequence"/>
</dbReference>
<dbReference type="AlphaFoldDB" id="F4RAI1"/>
<dbReference type="HOGENOM" id="CLU_622675_0_0_1"/>
<gene>
    <name evidence="2" type="ORF">MELLADRAFT_60212</name>
</gene>
<evidence type="ECO:0000313" key="3">
    <source>
        <dbReference type="Proteomes" id="UP000001072"/>
    </source>
</evidence>
<keyword evidence="1" id="KW-0732">Signal</keyword>
<proteinExistence type="predicted"/>
<dbReference type="InParanoid" id="F4RAI1"/>
<feature type="signal peptide" evidence="1">
    <location>
        <begin position="1"/>
        <end position="20"/>
    </location>
</feature>
<reference evidence="3" key="1">
    <citation type="journal article" date="2011" name="Proc. Natl. Acad. Sci. U.S.A.">
        <title>Obligate biotrophy features unraveled by the genomic analysis of rust fungi.</title>
        <authorList>
            <person name="Duplessis S."/>
            <person name="Cuomo C.A."/>
            <person name="Lin Y.-C."/>
            <person name="Aerts A."/>
            <person name="Tisserant E."/>
            <person name="Veneault-Fourrey C."/>
            <person name="Joly D.L."/>
            <person name="Hacquard S."/>
            <person name="Amselem J."/>
            <person name="Cantarel B.L."/>
            <person name="Chiu R."/>
            <person name="Coutinho P.M."/>
            <person name="Feau N."/>
            <person name="Field M."/>
            <person name="Frey P."/>
            <person name="Gelhaye E."/>
            <person name="Goldberg J."/>
            <person name="Grabherr M.G."/>
            <person name="Kodira C.D."/>
            <person name="Kohler A."/>
            <person name="Kuees U."/>
            <person name="Lindquist E.A."/>
            <person name="Lucas S.M."/>
            <person name="Mago R."/>
            <person name="Mauceli E."/>
            <person name="Morin E."/>
            <person name="Murat C."/>
            <person name="Pangilinan J.L."/>
            <person name="Park R."/>
            <person name="Pearson M."/>
            <person name="Quesneville H."/>
            <person name="Rouhier N."/>
            <person name="Sakthikumar S."/>
            <person name="Salamov A.A."/>
            <person name="Schmutz J."/>
            <person name="Selles B."/>
            <person name="Shapiro H."/>
            <person name="Tanguay P."/>
            <person name="Tuskan G.A."/>
            <person name="Henrissat B."/>
            <person name="Van de Peer Y."/>
            <person name="Rouze P."/>
            <person name="Ellis J.G."/>
            <person name="Dodds P.N."/>
            <person name="Schein J.E."/>
            <person name="Zhong S."/>
            <person name="Hamelin R.C."/>
            <person name="Grigoriev I.V."/>
            <person name="Szabo L.J."/>
            <person name="Martin F."/>
        </authorList>
    </citation>
    <scope>NUCLEOTIDE SEQUENCE [LARGE SCALE GENOMIC DNA]</scope>
    <source>
        <strain evidence="3">98AG31 / pathotype 3-4-7</strain>
    </source>
</reference>
<organism evidence="3">
    <name type="scientific">Melampsora larici-populina (strain 98AG31 / pathotype 3-4-7)</name>
    <name type="common">Poplar leaf rust fungus</name>
    <dbReference type="NCBI Taxonomy" id="747676"/>
    <lineage>
        <taxon>Eukaryota</taxon>
        <taxon>Fungi</taxon>
        <taxon>Dikarya</taxon>
        <taxon>Basidiomycota</taxon>
        <taxon>Pucciniomycotina</taxon>
        <taxon>Pucciniomycetes</taxon>
        <taxon>Pucciniales</taxon>
        <taxon>Melampsoraceae</taxon>
        <taxon>Melampsora</taxon>
    </lineage>
</organism>
<evidence type="ECO:0000256" key="1">
    <source>
        <dbReference type="SAM" id="SignalP"/>
    </source>
</evidence>
<dbReference type="OrthoDB" id="10575863at2759"/>
<name>F4RAI1_MELLP</name>
<dbReference type="EMBL" id="GL883094">
    <property type="protein sequence ID" value="EGG10483.1"/>
    <property type="molecule type" value="Genomic_DNA"/>
</dbReference>
<evidence type="ECO:0008006" key="4">
    <source>
        <dbReference type="Google" id="ProtNLM"/>
    </source>
</evidence>
<evidence type="ECO:0000313" key="2">
    <source>
        <dbReference type="EMBL" id="EGG10483.1"/>
    </source>
</evidence>
<dbReference type="VEuPathDB" id="FungiDB:MELLADRAFT_60212"/>
<sequence length="440" mass="51974">MTRLKILGLYWYISIHFILQSQFFFPVCTNVSSVAEDLVKDVLSKPEVTEVDTKGLVEDHSTSRSCSPDVSTHEKPQLLPQEVRNIWDQIFQKSWGSNQFPELYNTFLEVLLSNPEEWSDRMIYFCETLELEGPRRDINKQIVIFQVLNLIGEEFDLDIKAVQAILSQLTKMDSDLWMNDLKIAIKSYTWKMKDYIKRLSEDREILEFSSMEKNLGKNGLKLSGDWSPGNQKQIFLLWTSCMNLYTQADSERKRVIETQVVYINQLQEASKFPGNKLYIGMEYMHWAHRKLKEYKETMIDYIKSLKVEGQVNEYASFQSNLKRYGINILNHWGEKEKMKLLIFWSNYMPMYLELSKDMNMFQFQLMMEELITQNFEETSLIMNQFLDQLEGSNQFKGSSSFFPFIKYFSENTGSPKFKLKSIDILNVFEERTARLLDHQL</sequence>
<protein>
    <recommendedName>
        <fullName evidence="4">Secreted protein</fullName>
    </recommendedName>
</protein>
<dbReference type="KEGG" id="mlr:MELLADRAFT_60212"/>
<dbReference type="RefSeq" id="XP_007405953.1">
    <property type="nucleotide sequence ID" value="XM_007405891.1"/>
</dbReference>
<dbReference type="GeneID" id="18929505"/>
<keyword evidence="3" id="KW-1185">Reference proteome</keyword>